<feature type="chain" id="PRO_5038275451" evidence="1">
    <location>
        <begin position="17"/>
        <end position="114"/>
    </location>
</feature>
<evidence type="ECO:0000313" key="2">
    <source>
        <dbReference type="EnsemblMetazoa" id="XP_020893338.1"/>
    </source>
</evidence>
<evidence type="ECO:0000256" key="1">
    <source>
        <dbReference type="SAM" id="SignalP"/>
    </source>
</evidence>
<proteinExistence type="predicted"/>
<dbReference type="RefSeq" id="XP_020893337.1">
    <property type="nucleotide sequence ID" value="XM_021037678.2"/>
</dbReference>
<dbReference type="RefSeq" id="XP_020893338.1">
    <property type="nucleotide sequence ID" value="XM_021037679.2"/>
</dbReference>
<accession>A0A913WSA1</accession>
<reference evidence="2" key="1">
    <citation type="submission" date="2022-11" db="UniProtKB">
        <authorList>
            <consortium name="EnsemblMetazoa"/>
        </authorList>
    </citation>
    <scope>IDENTIFICATION</scope>
</reference>
<dbReference type="AlphaFoldDB" id="A0A913WSA1"/>
<dbReference type="EnsemblMetazoa" id="XM_021037679.2">
    <property type="protein sequence ID" value="XP_020893338.1"/>
    <property type="gene ID" value="LOC110232477"/>
</dbReference>
<feature type="signal peptide" evidence="1">
    <location>
        <begin position="1"/>
        <end position="16"/>
    </location>
</feature>
<dbReference type="EnsemblMetazoa" id="XM_021037678.2">
    <property type="protein sequence ID" value="XP_020893337.1"/>
    <property type="gene ID" value="LOC110232477"/>
</dbReference>
<organism evidence="2 3">
    <name type="scientific">Exaiptasia diaphana</name>
    <name type="common">Tropical sea anemone</name>
    <name type="synonym">Aiptasia pulchella</name>
    <dbReference type="NCBI Taxonomy" id="2652724"/>
    <lineage>
        <taxon>Eukaryota</taxon>
        <taxon>Metazoa</taxon>
        <taxon>Cnidaria</taxon>
        <taxon>Anthozoa</taxon>
        <taxon>Hexacorallia</taxon>
        <taxon>Actiniaria</taxon>
        <taxon>Aiptasiidae</taxon>
        <taxon>Exaiptasia</taxon>
    </lineage>
</organism>
<dbReference type="Proteomes" id="UP000887567">
    <property type="component" value="Unplaced"/>
</dbReference>
<keyword evidence="3" id="KW-1185">Reference proteome</keyword>
<dbReference type="GeneID" id="110232477"/>
<name>A0A913WSA1_EXADI</name>
<keyword evidence="1" id="KW-0732">Signal</keyword>
<evidence type="ECO:0000313" key="3">
    <source>
        <dbReference type="Proteomes" id="UP000887567"/>
    </source>
</evidence>
<dbReference type="KEGG" id="epa:110232477"/>
<sequence>MASLLITLLFIAVVSGSAFYVDEPVKKSKTNCVDTIPKKDCEVLRHYQLCYTDPARKGCGKTCVDTCGEGCKDHFGEFMCSTSEIKQELCPKNRAYNIEGAFMACPKSCGLCTP</sequence>
<protein>
    <submittedName>
        <fullName evidence="2">Uncharacterized protein</fullName>
    </submittedName>
</protein>